<dbReference type="HOGENOM" id="CLU_115019_1_2_1"/>
<name>A0A0D2FDN7_9EURO</name>
<dbReference type="VEuPathDB" id="FungiDB:Z518_10335"/>
<keyword evidence="3" id="KW-1185">Reference proteome</keyword>
<dbReference type="PANTHER" id="PTHR40260:SF2">
    <property type="entry name" value="BLR8190 PROTEIN"/>
    <property type="match status" value="1"/>
</dbReference>
<evidence type="ECO:0000313" key="3">
    <source>
        <dbReference type="Proteomes" id="UP000053617"/>
    </source>
</evidence>
<evidence type="ECO:0000256" key="1">
    <source>
        <dbReference type="ARBA" id="ARBA00005986"/>
    </source>
</evidence>
<dbReference type="AlphaFoldDB" id="A0A0D2FDN7"/>
<dbReference type="OrthoDB" id="4892971at2759"/>
<dbReference type="NCBIfam" id="TIGR02118">
    <property type="entry name" value="EthD family reductase"/>
    <property type="match status" value="1"/>
</dbReference>
<dbReference type="InterPro" id="IPR011008">
    <property type="entry name" value="Dimeric_a/b-barrel"/>
</dbReference>
<accession>A0A0D2FDN7</accession>
<dbReference type="RefSeq" id="XP_013267333.1">
    <property type="nucleotide sequence ID" value="XM_013411879.1"/>
</dbReference>
<protein>
    <submittedName>
        <fullName evidence="2">Rhinocladiella mackenziei CBS 650.93 unplaced genomic scaffold supercont1.9, whole genome shotgun sequence</fullName>
    </submittedName>
</protein>
<dbReference type="PANTHER" id="PTHR40260">
    <property type="entry name" value="BLR8190 PROTEIN"/>
    <property type="match status" value="1"/>
</dbReference>
<dbReference type="EMBL" id="KN847483">
    <property type="protein sequence ID" value="KIX00197.1"/>
    <property type="molecule type" value="Genomic_DNA"/>
</dbReference>
<dbReference type="Gene3D" id="3.30.70.100">
    <property type="match status" value="1"/>
</dbReference>
<reference evidence="2 3" key="1">
    <citation type="submission" date="2015-01" db="EMBL/GenBank/DDBJ databases">
        <title>The Genome Sequence of Rhinocladiella mackenzie CBS 650.93.</title>
        <authorList>
            <consortium name="The Broad Institute Genomics Platform"/>
            <person name="Cuomo C."/>
            <person name="de Hoog S."/>
            <person name="Gorbushina A."/>
            <person name="Stielow B."/>
            <person name="Teixiera M."/>
            <person name="Abouelleil A."/>
            <person name="Chapman S.B."/>
            <person name="Priest M."/>
            <person name="Young S.K."/>
            <person name="Wortman J."/>
            <person name="Nusbaum C."/>
            <person name="Birren B."/>
        </authorList>
    </citation>
    <scope>NUCLEOTIDE SEQUENCE [LARGE SCALE GENOMIC DNA]</scope>
    <source>
        <strain evidence="2 3">CBS 650.93</strain>
    </source>
</reference>
<dbReference type="SUPFAM" id="SSF54909">
    <property type="entry name" value="Dimeric alpha+beta barrel"/>
    <property type="match status" value="1"/>
</dbReference>
<gene>
    <name evidence="2" type="ORF">Z518_10335</name>
</gene>
<dbReference type="InterPro" id="IPR009799">
    <property type="entry name" value="EthD_dom"/>
</dbReference>
<comment type="similarity">
    <text evidence="1">Belongs to the tpcK family.</text>
</comment>
<organism evidence="2 3">
    <name type="scientific">Rhinocladiella mackenziei CBS 650.93</name>
    <dbReference type="NCBI Taxonomy" id="1442369"/>
    <lineage>
        <taxon>Eukaryota</taxon>
        <taxon>Fungi</taxon>
        <taxon>Dikarya</taxon>
        <taxon>Ascomycota</taxon>
        <taxon>Pezizomycotina</taxon>
        <taxon>Eurotiomycetes</taxon>
        <taxon>Chaetothyriomycetidae</taxon>
        <taxon>Chaetothyriales</taxon>
        <taxon>Herpotrichiellaceae</taxon>
        <taxon>Rhinocladiella</taxon>
    </lineage>
</organism>
<dbReference type="GO" id="GO:0016491">
    <property type="term" value="F:oxidoreductase activity"/>
    <property type="evidence" value="ECO:0007669"/>
    <property type="project" value="InterPro"/>
</dbReference>
<proteinExistence type="inferred from homology"/>
<sequence length="107" mass="11701">MPFHTTVLYPNDPDTKFDMSYYLKTHMPLVMQHFGKHGLKGYEVTEYGPGGDGAKPPYCTGCTLKWDSPDQVGAAVGSPDSKPVFDDIPNFSNKEPIFMGGAVVDAK</sequence>
<dbReference type="Proteomes" id="UP000053617">
    <property type="component" value="Unassembled WGS sequence"/>
</dbReference>
<dbReference type="GeneID" id="25298406"/>
<evidence type="ECO:0000313" key="2">
    <source>
        <dbReference type="EMBL" id="KIX00197.1"/>
    </source>
</evidence>
<dbReference type="STRING" id="1442369.A0A0D2FDN7"/>